<feature type="signal peptide" evidence="1">
    <location>
        <begin position="1"/>
        <end position="18"/>
    </location>
</feature>
<reference evidence="3" key="1">
    <citation type="submission" date="2016-10" db="EMBL/GenBank/DDBJ databases">
        <authorList>
            <person name="Varghese N."/>
            <person name="Submissions S."/>
        </authorList>
    </citation>
    <scope>NUCLEOTIDE SEQUENCE [LARGE SCALE GENOMIC DNA]</scope>
    <source>
        <strain evidence="3">DSM 17724</strain>
    </source>
</reference>
<organism evidence="2 3">
    <name type="scientific">Chryseobacterium wanjuense</name>
    <dbReference type="NCBI Taxonomy" id="356305"/>
    <lineage>
        <taxon>Bacteria</taxon>
        <taxon>Pseudomonadati</taxon>
        <taxon>Bacteroidota</taxon>
        <taxon>Flavobacteriia</taxon>
        <taxon>Flavobacteriales</taxon>
        <taxon>Weeksellaceae</taxon>
        <taxon>Chryseobacterium group</taxon>
        <taxon>Chryseobacterium</taxon>
    </lineage>
</organism>
<gene>
    <name evidence="2" type="ORF">SAMN05421841_0613</name>
</gene>
<dbReference type="EMBL" id="FOIU01000001">
    <property type="protein sequence ID" value="SEW01209.1"/>
    <property type="molecule type" value="Genomic_DNA"/>
</dbReference>
<evidence type="ECO:0000313" key="3">
    <source>
        <dbReference type="Proteomes" id="UP000199469"/>
    </source>
</evidence>
<dbReference type="Proteomes" id="UP000199469">
    <property type="component" value="Unassembled WGS sequence"/>
</dbReference>
<sequence>MKKKILFGTLLFPLFFCAQVGINNNVPASTLDITAKNATGTSTNVEGLLVPRVDRQKAQSMASVPVSTLIYVNSIATGTQTGTAVNVDAAGYYYFNGTVWIKLNPSVNIYNSDGTLTGNRTVTQNANTLAFTGTATNAFSVDGTTLSVDAANDRVGVGTTTPQKTHHVNGSLQVVNELNVGGTASTAGSAGTTGQLLTSGGSGAAPSWQALNTMSGALFNTYYVQGTTELNVAQGTTADVPGVTLTVTVPAGHTQTFMFTIMGYAAQTATGASQGVFILLQNGTKISSAYASSSDGSGLSRLPHPVTFLKSVTLTAGTYTFKVQYDAWVGTQAVNFVPSFYGGYNGDVEAMLTKMQVLVYNN</sequence>
<protein>
    <submittedName>
        <fullName evidence="2">Uncharacterized protein</fullName>
    </submittedName>
</protein>
<name>A0A1I0NIC2_9FLAO</name>
<accession>A0A1I0NIC2</accession>
<keyword evidence="3" id="KW-1185">Reference proteome</keyword>
<evidence type="ECO:0000313" key="2">
    <source>
        <dbReference type="EMBL" id="SEW01209.1"/>
    </source>
</evidence>
<keyword evidence="1" id="KW-0732">Signal</keyword>
<evidence type="ECO:0000256" key="1">
    <source>
        <dbReference type="SAM" id="SignalP"/>
    </source>
</evidence>
<dbReference type="AlphaFoldDB" id="A0A1I0NIC2"/>
<dbReference type="RefSeq" id="WP_089790580.1">
    <property type="nucleotide sequence ID" value="NZ_FOIU01000001.1"/>
</dbReference>
<dbReference type="STRING" id="356305.SAMN05421841_0613"/>
<dbReference type="OrthoDB" id="1274677at2"/>
<proteinExistence type="predicted"/>
<feature type="chain" id="PRO_5011721250" evidence="1">
    <location>
        <begin position="19"/>
        <end position="362"/>
    </location>
</feature>